<evidence type="ECO:0000313" key="3">
    <source>
        <dbReference type="RefSeq" id="XP_055899398.1"/>
    </source>
</evidence>
<gene>
    <name evidence="3" type="primary">LOC129928609</name>
</gene>
<dbReference type="Pfam" id="PF18199">
    <property type="entry name" value="Dynein_C"/>
    <property type="match status" value="1"/>
</dbReference>
<dbReference type="PANTHER" id="PTHR22878">
    <property type="entry name" value="DYNEIN HEAVY CHAIN 6, AXONEMAL-LIKE-RELATED"/>
    <property type="match status" value="1"/>
</dbReference>
<reference evidence="3" key="1">
    <citation type="submission" date="2025-08" db="UniProtKB">
        <authorList>
            <consortium name="RefSeq"/>
        </authorList>
    </citation>
    <scope>IDENTIFICATION</scope>
</reference>
<dbReference type="PANTHER" id="PTHR22878:SF68">
    <property type="entry name" value="DYNEIN HEAVY CHAIN 6, AXONEMAL-LIKE"/>
    <property type="match status" value="1"/>
</dbReference>
<dbReference type="GeneID" id="129928609"/>
<evidence type="ECO:0000259" key="1">
    <source>
        <dbReference type="Pfam" id="PF18199"/>
    </source>
</evidence>
<proteinExistence type="predicted"/>
<evidence type="ECO:0000313" key="2">
    <source>
        <dbReference type="Proteomes" id="UP001165740"/>
    </source>
</evidence>
<accession>A0A9W3BIZ2</accession>
<dbReference type="Gene3D" id="3.10.490.20">
    <property type="match status" value="1"/>
</dbReference>
<dbReference type="Proteomes" id="UP001165740">
    <property type="component" value="Chromosome 10"/>
</dbReference>
<dbReference type="GO" id="GO:0045505">
    <property type="term" value="F:dynein intermediate chain binding"/>
    <property type="evidence" value="ECO:0007669"/>
    <property type="project" value="InterPro"/>
</dbReference>
<dbReference type="RefSeq" id="XP_055899398.1">
    <property type="nucleotide sequence ID" value="XM_056043423.1"/>
</dbReference>
<dbReference type="InterPro" id="IPR041228">
    <property type="entry name" value="Dynein_C"/>
</dbReference>
<sequence>MIVTDRKCASLNMEMFCKGGYISWETLVYITAEPDIKDHINSLTIVLMQETERFNKLLIIIKTSLEQLKKAIKGFVVMSEELENVYNAFLNNHVPELWARNAYPSLKSLASWVKDLIMRCCFIDNWINNGPPKSFWLSGFFFPQGFLTGTLQNFARKYNQPIDHLSFKFILLPYSREEAMEQLRTVKKGETIPMDQNPDAKGRINSLTIVLMQETERFNKLLIIIKLDVPDEGVLVHGLYMDGFAWDWDHMTVGDQLKGQMQAKTFY</sequence>
<protein>
    <submittedName>
        <fullName evidence="3">Dynein axonemal heavy chain 6-like isoform X6</fullName>
    </submittedName>
</protein>
<dbReference type="InterPro" id="IPR026983">
    <property type="entry name" value="DHC"/>
</dbReference>
<dbReference type="InterPro" id="IPR043160">
    <property type="entry name" value="Dynein_C_barrel"/>
</dbReference>
<dbReference type="GO" id="GO:0007018">
    <property type="term" value="P:microtubule-based movement"/>
    <property type="evidence" value="ECO:0007669"/>
    <property type="project" value="InterPro"/>
</dbReference>
<name>A0A9W3BIZ2_BIOGL</name>
<dbReference type="Gene3D" id="1.20.1270.280">
    <property type="match status" value="1"/>
</dbReference>
<keyword evidence="2" id="KW-1185">Reference proteome</keyword>
<feature type="domain" description="Dynein heavy chain C-terminal" evidence="1">
    <location>
        <begin position="37"/>
        <end position="179"/>
    </location>
</feature>
<dbReference type="GO" id="GO:0030286">
    <property type="term" value="C:dynein complex"/>
    <property type="evidence" value="ECO:0007669"/>
    <property type="project" value="InterPro"/>
</dbReference>
<organism evidence="2 3">
    <name type="scientific">Biomphalaria glabrata</name>
    <name type="common">Bloodfluke planorb</name>
    <name type="synonym">Freshwater snail</name>
    <dbReference type="NCBI Taxonomy" id="6526"/>
    <lineage>
        <taxon>Eukaryota</taxon>
        <taxon>Metazoa</taxon>
        <taxon>Spiralia</taxon>
        <taxon>Lophotrochozoa</taxon>
        <taxon>Mollusca</taxon>
        <taxon>Gastropoda</taxon>
        <taxon>Heterobranchia</taxon>
        <taxon>Euthyneura</taxon>
        <taxon>Panpulmonata</taxon>
        <taxon>Hygrophila</taxon>
        <taxon>Lymnaeoidea</taxon>
        <taxon>Planorbidae</taxon>
        <taxon>Biomphalaria</taxon>
    </lineage>
</organism>
<dbReference type="AlphaFoldDB" id="A0A9W3BIZ2"/>
<dbReference type="GO" id="GO:0051959">
    <property type="term" value="F:dynein light intermediate chain binding"/>
    <property type="evidence" value="ECO:0007669"/>
    <property type="project" value="InterPro"/>
</dbReference>